<dbReference type="STRING" id="49547.MBCUR_05280"/>
<evidence type="ECO:0000313" key="1">
    <source>
        <dbReference type="EMBL" id="KZX14304.1"/>
    </source>
</evidence>
<dbReference type="RefSeq" id="WP_067089846.1">
    <property type="nucleotide sequence ID" value="NZ_LWMV01000105.1"/>
</dbReference>
<dbReference type="OrthoDB" id="109730at2157"/>
<dbReference type="AlphaFoldDB" id="A0A166CAM2"/>
<reference evidence="1 2" key="1">
    <citation type="submission" date="2016-04" db="EMBL/GenBank/DDBJ databases">
        <title>Genome sequence of Methanobrevibacter curvatus DSM 11111.</title>
        <authorList>
            <person name="Poehlein A."/>
            <person name="Seedorf H."/>
            <person name="Daniel R."/>
        </authorList>
    </citation>
    <scope>NUCLEOTIDE SEQUENCE [LARGE SCALE GENOMIC DNA]</scope>
    <source>
        <strain evidence="1 2">DSM 11111</strain>
    </source>
</reference>
<organism evidence="1 2">
    <name type="scientific">Methanobrevibacter curvatus</name>
    <dbReference type="NCBI Taxonomy" id="49547"/>
    <lineage>
        <taxon>Archaea</taxon>
        <taxon>Methanobacteriati</taxon>
        <taxon>Methanobacteriota</taxon>
        <taxon>Methanomada group</taxon>
        <taxon>Methanobacteria</taxon>
        <taxon>Methanobacteriales</taxon>
        <taxon>Methanobacteriaceae</taxon>
        <taxon>Methanobrevibacter</taxon>
    </lineage>
</organism>
<comment type="caution">
    <text evidence="1">The sequence shown here is derived from an EMBL/GenBank/DDBJ whole genome shotgun (WGS) entry which is preliminary data.</text>
</comment>
<proteinExistence type="predicted"/>
<protein>
    <submittedName>
        <fullName evidence="1">Uncharacterized protein</fullName>
    </submittedName>
</protein>
<dbReference type="Proteomes" id="UP000077245">
    <property type="component" value="Unassembled WGS sequence"/>
</dbReference>
<name>A0A166CAM2_9EURY</name>
<sequence length="89" mass="10066">MEITLKIDKNDLPLVKLAKSWGSGCHVGLTKSWQNKTVQVSMVKSCIDENTYLIEESLIKEVKKANNIGNLHVLVPKHWLGEEILIIQI</sequence>
<accession>A0A166CAM2</accession>
<keyword evidence="2" id="KW-1185">Reference proteome</keyword>
<dbReference type="PATRIC" id="fig|49547.3.peg.553"/>
<gene>
    <name evidence="1" type="ORF">MBCUR_05280</name>
</gene>
<dbReference type="EMBL" id="LWMV01000105">
    <property type="protein sequence ID" value="KZX14304.1"/>
    <property type="molecule type" value="Genomic_DNA"/>
</dbReference>
<evidence type="ECO:0000313" key="2">
    <source>
        <dbReference type="Proteomes" id="UP000077245"/>
    </source>
</evidence>